<feature type="signal peptide" evidence="1">
    <location>
        <begin position="1"/>
        <end position="19"/>
    </location>
</feature>
<dbReference type="AlphaFoldDB" id="Q6EQV6"/>
<reference evidence="3" key="2">
    <citation type="journal article" date="2008" name="Nucleic Acids Res.">
        <title>The rice annotation project database (RAP-DB): 2008 update.</title>
        <authorList>
            <consortium name="The rice annotation project (RAP)"/>
        </authorList>
    </citation>
    <scope>GENOME REANNOTATION</scope>
    <source>
        <strain evidence="3">cv. Nipponbare</strain>
    </source>
</reference>
<feature type="chain" id="PRO_5004272941" evidence="1">
    <location>
        <begin position="20"/>
        <end position="92"/>
    </location>
</feature>
<keyword evidence="1" id="KW-0732">Signal</keyword>
<evidence type="ECO:0000313" key="2">
    <source>
        <dbReference type="EMBL" id="BAD28964.1"/>
    </source>
</evidence>
<sequence>MAMARRAAALSLSLSLSLSLVNHQVRAPIPLSGDPGRAGASGTASSASRWLPLGMVHQELEGMAVLQATTPTEAILSHNLAEGHSLGITFLH</sequence>
<name>Q6EQV6_ORYSJ</name>
<dbReference type="Proteomes" id="UP000000763">
    <property type="component" value="Chromosome 2"/>
</dbReference>
<accession>Q6EQV6</accession>
<protein>
    <submittedName>
        <fullName evidence="2">Uncharacterized protein</fullName>
    </submittedName>
</protein>
<gene>
    <name evidence="2" type="primary">OSJNBb0075E08.14</name>
</gene>
<organism evidence="2 3">
    <name type="scientific">Oryza sativa subsp. japonica</name>
    <name type="common">Rice</name>
    <dbReference type="NCBI Taxonomy" id="39947"/>
    <lineage>
        <taxon>Eukaryota</taxon>
        <taxon>Viridiplantae</taxon>
        <taxon>Streptophyta</taxon>
        <taxon>Embryophyta</taxon>
        <taxon>Tracheophyta</taxon>
        <taxon>Spermatophyta</taxon>
        <taxon>Magnoliopsida</taxon>
        <taxon>Liliopsida</taxon>
        <taxon>Poales</taxon>
        <taxon>Poaceae</taxon>
        <taxon>BOP clade</taxon>
        <taxon>Oryzoideae</taxon>
        <taxon>Oryzeae</taxon>
        <taxon>Oryzinae</taxon>
        <taxon>Oryza</taxon>
        <taxon>Oryza sativa</taxon>
    </lineage>
</organism>
<proteinExistence type="predicted"/>
<reference evidence="3" key="1">
    <citation type="journal article" date="2005" name="Nature">
        <title>The map-based sequence of the rice genome.</title>
        <authorList>
            <consortium name="International rice genome sequencing project (IRGSP)"/>
            <person name="Matsumoto T."/>
            <person name="Wu J."/>
            <person name="Kanamori H."/>
            <person name="Katayose Y."/>
            <person name="Fujisawa M."/>
            <person name="Namiki N."/>
            <person name="Mizuno H."/>
            <person name="Yamamoto K."/>
            <person name="Antonio B.A."/>
            <person name="Baba T."/>
            <person name="Sakata K."/>
            <person name="Nagamura Y."/>
            <person name="Aoki H."/>
            <person name="Arikawa K."/>
            <person name="Arita K."/>
            <person name="Bito T."/>
            <person name="Chiden Y."/>
            <person name="Fujitsuka N."/>
            <person name="Fukunaka R."/>
            <person name="Hamada M."/>
            <person name="Harada C."/>
            <person name="Hayashi A."/>
            <person name="Hijishita S."/>
            <person name="Honda M."/>
            <person name="Hosokawa S."/>
            <person name="Ichikawa Y."/>
            <person name="Idonuma A."/>
            <person name="Iijima M."/>
            <person name="Ikeda M."/>
            <person name="Ikeno M."/>
            <person name="Ito K."/>
            <person name="Ito S."/>
            <person name="Ito T."/>
            <person name="Ito Y."/>
            <person name="Ito Y."/>
            <person name="Iwabuchi A."/>
            <person name="Kamiya K."/>
            <person name="Karasawa W."/>
            <person name="Kurita K."/>
            <person name="Katagiri S."/>
            <person name="Kikuta A."/>
            <person name="Kobayashi H."/>
            <person name="Kobayashi N."/>
            <person name="Machita K."/>
            <person name="Maehara T."/>
            <person name="Masukawa M."/>
            <person name="Mizubayashi T."/>
            <person name="Mukai Y."/>
            <person name="Nagasaki H."/>
            <person name="Nagata Y."/>
            <person name="Naito S."/>
            <person name="Nakashima M."/>
            <person name="Nakama Y."/>
            <person name="Nakamichi Y."/>
            <person name="Nakamura M."/>
            <person name="Meguro A."/>
            <person name="Negishi M."/>
            <person name="Ohta I."/>
            <person name="Ohta T."/>
            <person name="Okamoto M."/>
            <person name="Ono N."/>
            <person name="Saji S."/>
            <person name="Sakaguchi M."/>
            <person name="Sakai K."/>
            <person name="Shibata M."/>
            <person name="Shimokawa T."/>
            <person name="Song J."/>
            <person name="Takazaki Y."/>
            <person name="Terasawa K."/>
            <person name="Tsugane M."/>
            <person name="Tsuji K."/>
            <person name="Ueda S."/>
            <person name="Waki K."/>
            <person name="Yamagata H."/>
            <person name="Yamamoto M."/>
            <person name="Yamamoto S."/>
            <person name="Yamane H."/>
            <person name="Yoshiki S."/>
            <person name="Yoshihara R."/>
            <person name="Yukawa K."/>
            <person name="Zhong H."/>
            <person name="Yano M."/>
            <person name="Yuan Q."/>
            <person name="Ouyang S."/>
            <person name="Liu J."/>
            <person name="Jones K.M."/>
            <person name="Gansberger K."/>
            <person name="Moffat K."/>
            <person name="Hill J."/>
            <person name="Bera J."/>
            <person name="Fadrosh D."/>
            <person name="Jin S."/>
            <person name="Johri S."/>
            <person name="Kim M."/>
            <person name="Overton L."/>
            <person name="Reardon M."/>
            <person name="Tsitrin T."/>
            <person name="Vuong H."/>
            <person name="Weaver B."/>
            <person name="Ciecko A."/>
            <person name="Tallon L."/>
            <person name="Jackson J."/>
            <person name="Pai G."/>
            <person name="Aken S.V."/>
            <person name="Utterback T."/>
            <person name="Reidmuller S."/>
            <person name="Feldblyum T."/>
            <person name="Hsiao J."/>
            <person name="Zismann V."/>
            <person name="Iobst S."/>
            <person name="de Vazeille A.R."/>
            <person name="Buell C.R."/>
            <person name="Ying K."/>
            <person name="Li Y."/>
            <person name="Lu T."/>
            <person name="Huang Y."/>
            <person name="Zhao Q."/>
            <person name="Feng Q."/>
            <person name="Zhang L."/>
            <person name="Zhu J."/>
            <person name="Weng Q."/>
            <person name="Mu J."/>
            <person name="Lu Y."/>
            <person name="Fan D."/>
            <person name="Liu Y."/>
            <person name="Guan J."/>
            <person name="Zhang Y."/>
            <person name="Yu S."/>
            <person name="Liu X."/>
            <person name="Zhang Y."/>
            <person name="Hong G."/>
            <person name="Han B."/>
            <person name="Choisne N."/>
            <person name="Demange N."/>
            <person name="Orjeda G."/>
            <person name="Samain S."/>
            <person name="Cattolico L."/>
            <person name="Pelletier E."/>
            <person name="Couloux A."/>
            <person name="Segurens B."/>
            <person name="Wincker P."/>
            <person name="D'Hont A."/>
            <person name="Scarpelli C."/>
            <person name="Weissenbach J."/>
            <person name="Salanoubat M."/>
            <person name="Quetier F."/>
            <person name="Yu Y."/>
            <person name="Kim H.R."/>
            <person name="Rambo T."/>
            <person name="Currie J."/>
            <person name="Collura K."/>
            <person name="Luo M."/>
            <person name="Yang T."/>
            <person name="Ammiraju J.S.S."/>
            <person name="Engler F."/>
            <person name="Soderlund C."/>
            <person name="Wing R.A."/>
            <person name="Palmer L.E."/>
            <person name="de la Bastide M."/>
            <person name="Spiegel L."/>
            <person name="Nascimento L."/>
            <person name="Zutavern T."/>
            <person name="O'Shaughnessy A."/>
            <person name="Dike S."/>
            <person name="Dedhia N."/>
            <person name="Preston R."/>
            <person name="Balija V."/>
            <person name="McCombie W.R."/>
            <person name="Chow T."/>
            <person name="Chen H."/>
            <person name="Chung M."/>
            <person name="Chen C."/>
            <person name="Shaw J."/>
            <person name="Wu H."/>
            <person name="Hsiao K."/>
            <person name="Chao Y."/>
            <person name="Chu M."/>
            <person name="Cheng C."/>
            <person name="Hour A."/>
            <person name="Lee P."/>
            <person name="Lin S."/>
            <person name="Lin Y."/>
            <person name="Liou J."/>
            <person name="Liu S."/>
            <person name="Hsing Y."/>
            <person name="Raghuvanshi S."/>
            <person name="Mohanty A."/>
            <person name="Bharti A.K."/>
            <person name="Gaur A."/>
            <person name="Gupta V."/>
            <person name="Kumar D."/>
            <person name="Ravi V."/>
            <person name="Vij S."/>
            <person name="Kapur A."/>
            <person name="Khurana P."/>
            <person name="Khurana P."/>
            <person name="Khurana J.P."/>
            <person name="Tyagi A.K."/>
            <person name="Gaikwad K."/>
            <person name="Singh A."/>
            <person name="Dalal V."/>
            <person name="Srivastava S."/>
            <person name="Dixit A."/>
            <person name="Pal A.K."/>
            <person name="Ghazi I.A."/>
            <person name="Yadav M."/>
            <person name="Pandit A."/>
            <person name="Bhargava A."/>
            <person name="Sureshbabu K."/>
            <person name="Batra K."/>
            <person name="Sharma T.R."/>
            <person name="Mohapatra T."/>
            <person name="Singh N.K."/>
            <person name="Messing J."/>
            <person name="Nelson A.B."/>
            <person name="Fuks G."/>
            <person name="Kavchok S."/>
            <person name="Keizer G."/>
            <person name="Linton E."/>
            <person name="Llaca V."/>
            <person name="Song R."/>
            <person name="Tanyolac B."/>
            <person name="Young S."/>
            <person name="Ho-Il K."/>
            <person name="Hahn J.H."/>
            <person name="Sangsakoo G."/>
            <person name="Vanavichit A."/>
            <person name="de Mattos Luiz.A.T."/>
            <person name="Zimmer P.D."/>
            <person name="Malone G."/>
            <person name="Dellagostin O."/>
            <person name="de Oliveira A.C."/>
            <person name="Bevan M."/>
            <person name="Bancroft I."/>
            <person name="Minx P."/>
            <person name="Cordum H."/>
            <person name="Wilson R."/>
            <person name="Cheng Z."/>
            <person name="Jin W."/>
            <person name="Jiang J."/>
            <person name="Leong S.A."/>
            <person name="Iwama H."/>
            <person name="Gojobori T."/>
            <person name="Itoh T."/>
            <person name="Niimura Y."/>
            <person name="Fujii Y."/>
            <person name="Habara T."/>
            <person name="Sakai H."/>
            <person name="Sato Y."/>
            <person name="Wilson G."/>
            <person name="Kumar K."/>
            <person name="McCouch S."/>
            <person name="Juretic N."/>
            <person name="Hoen D."/>
            <person name="Wright S."/>
            <person name="Bruskiewich R."/>
            <person name="Bureau T."/>
            <person name="Miyao A."/>
            <person name="Hirochika H."/>
            <person name="Nishikawa T."/>
            <person name="Kadowaki K."/>
            <person name="Sugiura M."/>
            <person name="Burr B."/>
            <person name="Sasaki T."/>
        </authorList>
    </citation>
    <scope>NUCLEOTIDE SEQUENCE [LARGE SCALE GENOMIC DNA]</scope>
    <source>
        <strain evidence="3">cv. Nipponbare</strain>
    </source>
</reference>
<evidence type="ECO:0000256" key="1">
    <source>
        <dbReference type="SAM" id="SignalP"/>
    </source>
</evidence>
<evidence type="ECO:0000313" key="3">
    <source>
        <dbReference type="Proteomes" id="UP000000763"/>
    </source>
</evidence>
<dbReference type="EMBL" id="AP005653">
    <property type="protein sequence ID" value="BAD28964.1"/>
    <property type="molecule type" value="Genomic_DNA"/>
</dbReference>